<evidence type="ECO:0000313" key="4">
    <source>
        <dbReference type="EMBL" id="RBP49898.1"/>
    </source>
</evidence>
<dbReference type="EMBL" id="QNRT01000003">
    <property type="protein sequence ID" value="RBP49898.1"/>
    <property type="molecule type" value="Genomic_DNA"/>
</dbReference>
<dbReference type="OrthoDB" id="5767802at2"/>
<name>A0A395JLQ6_9GAMM</name>
<keyword evidence="2" id="KW-0288">FMN</keyword>
<keyword evidence="5" id="KW-1185">Reference proteome</keyword>
<evidence type="ECO:0000259" key="3">
    <source>
        <dbReference type="Pfam" id="PF03358"/>
    </source>
</evidence>
<evidence type="ECO:0000256" key="1">
    <source>
        <dbReference type="ARBA" id="ARBA00001917"/>
    </source>
</evidence>
<keyword evidence="2" id="KW-0285">Flavoprotein</keyword>
<proteinExistence type="predicted"/>
<dbReference type="GO" id="GO:0010181">
    <property type="term" value="F:FMN binding"/>
    <property type="evidence" value="ECO:0007669"/>
    <property type="project" value="TreeGrafter"/>
</dbReference>
<dbReference type="AlphaFoldDB" id="A0A395JLQ6"/>
<evidence type="ECO:0000256" key="2">
    <source>
        <dbReference type="ARBA" id="ARBA00022643"/>
    </source>
</evidence>
<reference evidence="4 5" key="1">
    <citation type="submission" date="2018-06" db="EMBL/GenBank/DDBJ databases">
        <title>Genomic Encyclopedia of Type Strains, Phase IV (KMG-IV): sequencing the most valuable type-strain genomes for metagenomic binning, comparative biology and taxonomic classification.</title>
        <authorList>
            <person name="Goeker M."/>
        </authorList>
    </citation>
    <scope>NUCLEOTIDE SEQUENCE [LARGE SCALE GENOMIC DNA]</scope>
    <source>
        <strain evidence="4 5">DSM 24032</strain>
    </source>
</reference>
<protein>
    <submittedName>
        <fullName evidence="4">NAD(P)H-dependent FMN reductase</fullName>
    </submittedName>
</protein>
<dbReference type="InterPro" id="IPR050712">
    <property type="entry name" value="NAD(P)H-dep_reductase"/>
</dbReference>
<dbReference type="InParanoid" id="A0A395JLQ6"/>
<dbReference type="Pfam" id="PF03358">
    <property type="entry name" value="FMN_red"/>
    <property type="match status" value="1"/>
</dbReference>
<gene>
    <name evidence="4" type="ORF">DFR28_103330</name>
</gene>
<accession>A0A395JLQ6</accession>
<dbReference type="PANTHER" id="PTHR30543:SF21">
    <property type="entry name" value="NAD(P)H-DEPENDENT FMN REDUCTASE LOT6"/>
    <property type="match status" value="1"/>
</dbReference>
<dbReference type="GO" id="GO:0005829">
    <property type="term" value="C:cytosol"/>
    <property type="evidence" value="ECO:0007669"/>
    <property type="project" value="TreeGrafter"/>
</dbReference>
<organism evidence="4 5">
    <name type="scientific">Arenicella xantha</name>
    <dbReference type="NCBI Taxonomy" id="644221"/>
    <lineage>
        <taxon>Bacteria</taxon>
        <taxon>Pseudomonadati</taxon>
        <taxon>Pseudomonadota</taxon>
        <taxon>Gammaproteobacteria</taxon>
        <taxon>Arenicellales</taxon>
        <taxon>Arenicellaceae</taxon>
        <taxon>Arenicella</taxon>
    </lineage>
</organism>
<dbReference type="Proteomes" id="UP000253083">
    <property type="component" value="Unassembled WGS sequence"/>
</dbReference>
<sequence length="174" mass="18791">MKLLALAGSLRKRSYNRVALEALRELAPNNLEIVIGDISRLPLFNPDLDDQVIDALVNINVQLADSAGLIIASPEYAHGISGPMKNALDWLVSGVEFPGKPIMLVNTSPRASHALASLREVLVTMSGSVIEDACVDIPLLGSELDMQGVLQDQVLSDALKNALDRFHKRLSVTN</sequence>
<dbReference type="FunCoup" id="A0A395JLQ6">
    <property type="interactions" value="347"/>
</dbReference>
<dbReference type="InterPro" id="IPR005025">
    <property type="entry name" value="FMN_Rdtase-like_dom"/>
</dbReference>
<dbReference type="PANTHER" id="PTHR30543">
    <property type="entry name" value="CHROMATE REDUCTASE"/>
    <property type="match status" value="1"/>
</dbReference>
<dbReference type="GO" id="GO:0016491">
    <property type="term" value="F:oxidoreductase activity"/>
    <property type="evidence" value="ECO:0007669"/>
    <property type="project" value="InterPro"/>
</dbReference>
<comment type="cofactor">
    <cofactor evidence="1">
        <name>FMN</name>
        <dbReference type="ChEBI" id="CHEBI:58210"/>
    </cofactor>
</comment>
<dbReference type="Gene3D" id="3.40.50.360">
    <property type="match status" value="1"/>
</dbReference>
<feature type="domain" description="NADPH-dependent FMN reductase-like" evidence="3">
    <location>
        <begin position="1"/>
        <end position="133"/>
    </location>
</feature>
<dbReference type="RefSeq" id="WP_113954885.1">
    <property type="nucleotide sequence ID" value="NZ_QNRT01000003.1"/>
</dbReference>
<dbReference type="InterPro" id="IPR029039">
    <property type="entry name" value="Flavoprotein-like_sf"/>
</dbReference>
<evidence type="ECO:0000313" key="5">
    <source>
        <dbReference type="Proteomes" id="UP000253083"/>
    </source>
</evidence>
<dbReference type="SUPFAM" id="SSF52218">
    <property type="entry name" value="Flavoproteins"/>
    <property type="match status" value="1"/>
</dbReference>
<comment type="caution">
    <text evidence="4">The sequence shown here is derived from an EMBL/GenBank/DDBJ whole genome shotgun (WGS) entry which is preliminary data.</text>
</comment>